<dbReference type="OrthoDB" id="3944128at2759"/>
<dbReference type="AlphaFoldDB" id="A0A9P4Q8S7"/>
<dbReference type="EMBL" id="MU003788">
    <property type="protein sequence ID" value="KAF2721685.1"/>
    <property type="molecule type" value="Genomic_DNA"/>
</dbReference>
<name>A0A9P4Q8S7_9PEZI</name>
<accession>A0A9P4Q8S7</accession>
<reference evidence="1" key="1">
    <citation type="journal article" date="2020" name="Stud. Mycol.">
        <title>101 Dothideomycetes genomes: a test case for predicting lifestyles and emergence of pathogens.</title>
        <authorList>
            <person name="Haridas S."/>
            <person name="Albert R."/>
            <person name="Binder M."/>
            <person name="Bloem J."/>
            <person name="Labutti K."/>
            <person name="Salamov A."/>
            <person name="Andreopoulos B."/>
            <person name="Baker S."/>
            <person name="Barry K."/>
            <person name="Bills G."/>
            <person name="Bluhm B."/>
            <person name="Cannon C."/>
            <person name="Castanera R."/>
            <person name="Culley D."/>
            <person name="Daum C."/>
            <person name="Ezra D."/>
            <person name="Gonzalez J."/>
            <person name="Henrissat B."/>
            <person name="Kuo A."/>
            <person name="Liang C."/>
            <person name="Lipzen A."/>
            <person name="Lutzoni F."/>
            <person name="Magnuson J."/>
            <person name="Mondo S."/>
            <person name="Nolan M."/>
            <person name="Ohm R."/>
            <person name="Pangilinan J."/>
            <person name="Park H.-J."/>
            <person name="Ramirez L."/>
            <person name="Alfaro M."/>
            <person name="Sun H."/>
            <person name="Tritt A."/>
            <person name="Yoshinaga Y."/>
            <person name="Zwiers L.-H."/>
            <person name="Turgeon B."/>
            <person name="Goodwin S."/>
            <person name="Spatafora J."/>
            <person name="Crous P."/>
            <person name="Grigoriev I."/>
        </authorList>
    </citation>
    <scope>NUCLEOTIDE SEQUENCE</scope>
    <source>
        <strain evidence="1">CBS 116435</strain>
    </source>
</reference>
<gene>
    <name evidence="1" type="ORF">K431DRAFT_303218</name>
</gene>
<proteinExistence type="predicted"/>
<keyword evidence="2" id="KW-1185">Reference proteome</keyword>
<evidence type="ECO:0000313" key="2">
    <source>
        <dbReference type="Proteomes" id="UP000799441"/>
    </source>
</evidence>
<protein>
    <submittedName>
        <fullName evidence="1">Uncharacterized protein</fullName>
    </submittedName>
</protein>
<dbReference type="Proteomes" id="UP000799441">
    <property type="component" value="Unassembled WGS sequence"/>
</dbReference>
<comment type="caution">
    <text evidence="1">The sequence shown here is derived from an EMBL/GenBank/DDBJ whole genome shotgun (WGS) entry which is preliminary data.</text>
</comment>
<organism evidence="1 2">
    <name type="scientific">Polychaeton citri CBS 116435</name>
    <dbReference type="NCBI Taxonomy" id="1314669"/>
    <lineage>
        <taxon>Eukaryota</taxon>
        <taxon>Fungi</taxon>
        <taxon>Dikarya</taxon>
        <taxon>Ascomycota</taxon>
        <taxon>Pezizomycotina</taxon>
        <taxon>Dothideomycetes</taxon>
        <taxon>Dothideomycetidae</taxon>
        <taxon>Capnodiales</taxon>
        <taxon>Capnodiaceae</taxon>
        <taxon>Polychaeton</taxon>
    </lineage>
</organism>
<sequence length="460" mass="48575">MDYAIDDERGILCNSISQFSGQFSDWMECASTCDHLEDCRTWVWNPSILSCSFFKNNDPPTPEPSYCCNSQILMGQRTSGAGHDSKTSISYCTIGLTNPCAGFSTIFPNNTLGWYTTATSTASIPDVVTSYCFGQFDTCNVICPDDRPDCQSVASSVAGTCNLQWEAYGCSHASYSHSVLANVTGSTTYAAAKTTSYTTTTTKCASSSTASSSFVFGEYQGDTTITPVYCLGSTTVSSGLSYETWSFTATQASSSLTSVSYTVATPACSYTSVATTDCGGCQFTAPTVQVYYWPDTTTAPAGNISSARPTSAPNVAVTVVEEIIMTSPSVYLLFPSIYASNGCRAVGATHSGSVISLEPSALSTIYATGFLYASQPNAASTFDFDDLRATPVPAAAYERQVGCVAAYGCPTIYNDYTPTLSIPSQVTGFDPAWTDCYPGFPYGNQGFAVIATAIGGNDSV</sequence>
<evidence type="ECO:0000313" key="1">
    <source>
        <dbReference type="EMBL" id="KAF2721685.1"/>
    </source>
</evidence>